<name>A0AAD7J453_9AGAR</name>
<protein>
    <submittedName>
        <fullName evidence="2">Uncharacterized protein</fullName>
    </submittedName>
</protein>
<feature type="region of interest" description="Disordered" evidence="1">
    <location>
        <begin position="1"/>
        <end position="30"/>
    </location>
</feature>
<keyword evidence="3" id="KW-1185">Reference proteome</keyword>
<sequence length="549" mass="59158">MDEPSEDGSGYRPSSRSSSPFPQNLDLYPAAPDDYAASNGYTIGSLYNMGQSLDDMDWGTTGPFSSQNRSSASSSGRSFQYQTAQVQHLQQLEKVCNDLRKEILVLTTENRSIKDMYKVLVDRIPGLLTGTPTAGSGYKGTMILSRNDAPPLDRNKYPLVLYWEAHEWMQHENVTKGLSDGKAPGPRGSLRASQGINVSMRFVQSEDGKVIDGHQATRIRDLAHQLWGELGAHGLAPSSWQKGTRDIQDHVYAEVGKKYPEMRLCRDDWKTKHMATAIYSSWYSSFTTVTNEAGKRVRLKKGPQRKRAKIEMESPDPLSGLFTIEPKSEMEIHPTPSSDTVLVPNGSDPPRAPIKIVNPLYSSPEPETQRPLPTLLAPTQAPQQAPTAPAVPVATSDPPETFTGPPVVLPTVAVSDSTGPLISGVPTPDIAASTDAPGTTPLTITGPGRALGPVAMPSGLIGAPAISAPAGASIAAVITINGAKKMTPTTSKTPRNLCTIDWCKRFPKGTRDQYTAYWTSILGTAEEQRWKTISDAAKNALQAAAAPGV</sequence>
<gene>
    <name evidence="2" type="ORF">DFH07DRAFT_959033</name>
</gene>
<evidence type="ECO:0000313" key="2">
    <source>
        <dbReference type="EMBL" id="KAJ7756380.1"/>
    </source>
</evidence>
<feature type="region of interest" description="Disordered" evidence="1">
    <location>
        <begin position="301"/>
        <end position="373"/>
    </location>
</feature>
<comment type="caution">
    <text evidence="2">The sequence shown here is derived from an EMBL/GenBank/DDBJ whole genome shotgun (WGS) entry which is preliminary data.</text>
</comment>
<dbReference type="Proteomes" id="UP001215280">
    <property type="component" value="Unassembled WGS sequence"/>
</dbReference>
<feature type="region of interest" description="Disordered" evidence="1">
    <location>
        <begin position="58"/>
        <end position="77"/>
    </location>
</feature>
<organism evidence="2 3">
    <name type="scientific">Mycena maculata</name>
    <dbReference type="NCBI Taxonomy" id="230809"/>
    <lineage>
        <taxon>Eukaryota</taxon>
        <taxon>Fungi</taxon>
        <taxon>Dikarya</taxon>
        <taxon>Basidiomycota</taxon>
        <taxon>Agaricomycotina</taxon>
        <taxon>Agaricomycetes</taxon>
        <taxon>Agaricomycetidae</taxon>
        <taxon>Agaricales</taxon>
        <taxon>Marasmiineae</taxon>
        <taxon>Mycenaceae</taxon>
        <taxon>Mycena</taxon>
    </lineage>
</organism>
<evidence type="ECO:0000256" key="1">
    <source>
        <dbReference type="SAM" id="MobiDB-lite"/>
    </source>
</evidence>
<accession>A0AAD7J453</accession>
<reference evidence="2" key="1">
    <citation type="submission" date="2023-03" db="EMBL/GenBank/DDBJ databases">
        <title>Massive genome expansion in bonnet fungi (Mycena s.s.) driven by repeated elements and novel gene families across ecological guilds.</title>
        <authorList>
            <consortium name="Lawrence Berkeley National Laboratory"/>
            <person name="Harder C.B."/>
            <person name="Miyauchi S."/>
            <person name="Viragh M."/>
            <person name="Kuo A."/>
            <person name="Thoen E."/>
            <person name="Andreopoulos B."/>
            <person name="Lu D."/>
            <person name="Skrede I."/>
            <person name="Drula E."/>
            <person name="Henrissat B."/>
            <person name="Morin E."/>
            <person name="Kohler A."/>
            <person name="Barry K."/>
            <person name="LaButti K."/>
            <person name="Morin E."/>
            <person name="Salamov A."/>
            <person name="Lipzen A."/>
            <person name="Mereny Z."/>
            <person name="Hegedus B."/>
            <person name="Baldrian P."/>
            <person name="Stursova M."/>
            <person name="Weitz H."/>
            <person name="Taylor A."/>
            <person name="Grigoriev I.V."/>
            <person name="Nagy L.G."/>
            <person name="Martin F."/>
            <person name="Kauserud H."/>
        </authorList>
    </citation>
    <scope>NUCLEOTIDE SEQUENCE</scope>
    <source>
        <strain evidence="2">CBHHK188m</strain>
    </source>
</reference>
<dbReference type="AlphaFoldDB" id="A0AAD7J453"/>
<feature type="compositionally biased region" description="Low complexity" evidence="1">
    <location>
        <begin position="8"/>
        <end position="30"/>
    </location>
</feature>
<dbReference type="EMBL" id="JARJLG010000061">
    <property type="protein sequence ID" value="KAJ7756380.1"/>
    <property type="molecule type" value="Genomic_DNA"/>
</dbReference>
<proteinExistence type="predicted"/>
<feature type="compositionally biased region" description="Low complexity" evidence="1">
    <location>
        <begin position="65"/>
        <end position="77"/>
    </location>
</feature>
<evidence type="ECO:0000313" key="3">
    <source>
        <dbReference type="Proteomes" id="UP001215280"/>
    </source>
</evidence>